<keyword evidence="8" id="KW-1185">Reference proteome</keyword>
<dbReference type="GO" id="GO:0006952">
    <property type="term" value="P:defense response"/>
    <property type="evidence" value="ECO:0007669"/>
    <property type="project" value="UniProtKB-KW"/>
</dbReference>
<dbReference type="KEGG" id="obr:102717941"/>
<evidence type="ECO:0000259" key="6">
    <source>
        <dbReference type="Pfam" id="PF18052"/>
    </source>
</evidence>
<dbReference type="Pfam" id="PF18052">
    <property type="entry name" value="Rx_N"/>
    <property type="match status" value="1"/>
</dbReference>
<reference evidence="7" key="1">
    <citation type="journal article" date="2013" name="Nat. Commun.">
        <title>Whole-genome sequencing of Oryza brachyantha reveals mechanisms underlying Oryza genome evolution.</title>
        <authorList>
            <person name="Chen J."/>
            <person name="Huang Q."/>
            <person name="Gao D."/>
            <person name="Wang J."/>
            <person name="Lang Y."/>
            <person name="Liu T."/>
            <person name="Li B."/>
            <person name="Bai Z."/>
            <person name="Luis Goicoechea J."/>
            <person name="Liang C."/>
            <person name="Chen C."/>
            <person name="Zhang W."/>
            <person name="Sun S."/>
            <person name="Liao Y."/>
            <person name="Zhang X."/>
            <person name="Yang L."/>
            <person name="Song C."/>
            <person name="Wang M."/>
            <person name="Shi J."/>
            <person name="Liu G."/>
            <person name="Liu J."/>
            <person name="Zhou H."/>
            <person name="Zhou W."/>
            <person name="Yu Q."/>
            <person name="An N."/>
            <person name="Chen Y."/>
            <person name="Cai Q."/>
            <person name="Wang B."/>
            <person name="Liu B."/>
            <person name="Min J."/>
            <person name="Huang Y."/>
            <person name="Wu H."/>
            <person name="Li Z."/>
            <person name="Zhang Y."/>
            <person name="Yin Y."/>
            <person name="Song W."/>
            <person name="Jiang J."/>
            <person name="Jackson S.A."/>
            <person name="Wing R.A."/>
            <person name="Wang J."/>
            <person name="Chen M."/>
        </authorList>
    </citation>
    <scope>NUCLEOTIDE SEQUENCE [LARGE SCALE GENOMIC DNA]</scope>
    <source>
        <strain evidence="7">cv. IRGC 101232</strain>
    </source>
</reference>
<evidence type="ECO:0000256" key="3">
    <source>
        <dbReference type="ARBA" id="ARBA00022737"/>
    </source>
</evidence>
<comment type="similarity">
    <text evidence="1">Belongs to the disease resistance NB-LRR family.</text>
</comment>
<dbReference type="AlphaFoldDB" id="J3L3L5"/>
<feature type="domain" description="Disease resistance N-terminal" evidence="6">
    <location>
        <begin position="8"/>
        <end position="92"/>
    </location>
</feature>
<dbReference type="InterPro" id="IPR041118">
    <property type="entry name" value="Rx_N"/>
</dbReference>
<dbReference type="Proteomes" id="UP000006038">
    <property type="component" value="Chromosome 1"/>
</dbReference>
<keyword evidence="3" id="KW-0677">Repeat</keyword>
<dbReference type="GeneID" id="102717941"/>
<evidence type="ECO:0000256" key="1">
    <source>
        <dbReference type="ARBA" id="ARBA00008894"/>
    </source>
</evidence>
<dbReference type="SUPFAM" id="SSF52540">
    <property type="entry name" value="P-loop containing nucleoside triphosphate hydrolases"/>
    <property type="match status" value="1"/>
</dbReference>
<evidence type="ECO:0000256" key="2">
    <source>
        <dbReference type="ARBA" id="ARBA00022614"/>
    </source>
</evidence>
<dbReference type="OrthoDB" id="600394at2759"/>
<accession>J3L3L5</accession>
<dbReference type="PANTHER" id="PTHR33377:SF36">
    <property type="entry name" value="OS01G0720900 PROTEIN"/>
    <property type="match status" value="1"/>
</dbReference>
<dbReference type="Gene3D" id="3.40.50.300">
    <property type="entry name" value="P-loop containing nucleotide triphosphate hydrolases"/>
    <property type="match status" value="1"/>
</dbReference>
<dbReference type="Gramene" id="OB01G38210.1">
    <property type="protein sequence ID" value="OB01G38210.1"/>
    <property type="gene ID" value="OB01G38210"/>
</dbReference>
<dbReference type="OMA" id="RRCITNQ"/>
<sequence>MDTFSAVLGDLLSRCISFAIDRCHQQHQGVEEEGNLQRLRRVLLRIQAVVEEADGRCITNRVMLQQLSTLRDAMYRGCYFLDNSRCRTIQAHATYEVGDHSPGLSPFSPLKRLCISTGAWKILPRAVEKNELQRMLDHLETVVSDMQEFVVFVSSYPRVPRQPYCSYLLLENCMFGRQAEQERVIKFLLEPRPPGAAKGIDVLPIIGPGGVGKSTLVEHVCFDERVRRCFSTIVYYGPDSIRGGSLTVLADTGMIKHRNPVTTEQSLVIIEPGNDMDDETWRGILHSLRDGHITTVSKIIITSRSKEMATFGTTEALQLDFLTKEAFWYFFKTIVFGSTNPEEEPKLASICMELATMVDGSFMGAHIFGDILRSNFSAQFWYRFLKCYKFYTDMHVRQVGEHPSEVYRGISGRTSIWTSKNRFVTTATYAVTYRLYEASSANLDDQSIVPVNDVFIGNFQIQGKIDVLLWRSKIPPYYSYIAHYEVLARQPQMLPNKRKRSRPLAEGLV</sequence>
<dbReference type="HOGENOM" id="CLU_001090_4_2_1"/>
<name>J3L3L5_ORYBR</name>
<gene>
    <name evidence="7" type="primary">LOC102717941</name>
</gene>
<keyword evidence="2" id="KW-0433">Leucine-rich repeat</keyword>
<dbReference type="EnsemblPlants" id="OB01G38210.1">
    <property type="protein sequence ID" value="OB01G38210.1"/>
    <property type="gene ID" value="OB01G38210"/>
</dbReference>
<keyword evidence="5" id="KW-0611">Plant defense</keyword>
<proteinExistence type="inferred from homology"/>
<dbReference type="RefSeq" id="XP_006644638.1">
    <property type="nucleotide sequence ID" value="XM_006644575.3"/>
</dbReference>
<dbReference type="InterPro" id="IPR027417">
    <property type="entry name" value="P-loop_NTPase"/>
</dbReference>
<evidence type="ECO:0000256" key="5">
    <source>
        <dbReference type="ARBA" id="ARBA00022821"/>
    </source>
</evidence>
<dbReference type="PANTHER" id="PTHR33377">
    <property type="entry name" value="OS10G0134700 PROTEIN-RELATED"/>
    <property type="match status" value="1"/>
</dbReference>
<protein>
    <recommendedName>
        <fullName evidence="6">Disease resistance N-terminal domain-containing protein</fullName>
    </recommendedName>
</protein>
<dbReference type="GO" id="GO:0043531">
    <property type="term" value="F:ADP binding"/>
    <property type="evidence" value="ECO:0007669"/>
    <property type="project" value="InterPro"/>
</dbReference>
<reference evidence="7" key="2">
    <citation type="submission" date="2013-04" db="UniProtKB">
        <authorList>
            <consortium name="EnsemblPlants"/>
        </authorList>
    </citation>
    <scope>IDENTIFICATION</scope>
</reference>
<evidence type="ECO:0000256" key="4">
    <source>
        <dbReference type="ARBA" id="ARBA00022741"/>
    </source>
</evidence>
<evidence type="ECO:0000313" key="7">
    <source>
        <dbReference type="EnsemblPlants" id="OB01G38210.1"/>
    </source>
</evidence>
<dbReference type="CDD" id="cd00267">
    <property type="entry name" value="ABC_ATPase"/>
    <property type="match status" value="1"/>
</dbReference>
<dbReference type="eggNOG" id="KOG4658">
    <property type="taxonomic scope" value="Eukaryota"/>
</dbReference>
<keyword evidence="4" id="KW-0547">Nucleotide-binding</keyword>
<evidence type="ECO:0000313" key="8">
    <source>
        <dbReference type="Proteomes" id="UP000006038"/>
    </source>
</evidence>
<organism evidence="7">
    <name type="scientific">Oryza brachyantha</name>
    <name type="common">malo sina</name>
    <dbReference type="NCBI Taxonomy" id="4533"/>
    <lineage>
        <taxon>Eukaryota</taxon>
        <taxon>Viridiplantae</taxon>
        <taxon>Streptophyta</taxon>
        <taxon>Embryophyta</taxon>
        <taxon>Tracheophyta</taxon>
        <taxon>Spermatophyta</taxon>
        <taxon>Magnoliopsida</taxon>
        <taxon>Liliopsida</taxon>
        <taxon>Poales</taxon>
        <taxon>Poaceae</taxon>
        <taxon>BOP clade</taxon>
        <taxon>Oryzoideae</taxon>
        <taxon>Oryzeae</taxon>
        <taxon>Oryzinae</taxon>
        <taxon>Oryza</taxon>
    </lineage>
</organism>